<sequence length="211" mass="22672">MAQAYLWQQRFAPPAETASVRFPKKIQFNPKCPTVNKCGLGAVTAVSIDSNAVVTLTSTYKMEGTDRFRFAVSNVLSNTSYTLEMKQSSSNYPTAAELFGDLCVVSVSPIINEYACSTCNVLYTSLPPSAPFNVKTTTSNVTWNTPIIPENYGFPTITSYTLSGGATYLISDPNLTIVSNTASLSLTSPVGQTTYVYATNMAGSSLFSRPG</sequence>
<protein>
    <submittedName>
        <fullName evidence="1">Uncharacterized protein</fullName>
    </submittedName>
</protein>
<accession>A0A6C0HM15</accession>
<evidence type="ECO:0000313" key="1">
    <source>
        <dbReference type="EMBL" id="QHT81155.1"/>
    </source>
</evidence>
<dbReference type="AlphaFoldDB" id="A0A6C0HM15"/>
<name>A0A6C0HM15_9ZZZZ</name>
<proteinExistence type="predicted"/>
<organism evidence="1">
    <name type="scientific">viral metagenome</name>
    <dbReference type="NCBI Taxonomy" id="1070528"/>
    <lineage>
        <taxon>unclassified sequences</taxon>
        <taxon>metagenomes</taxon>
        <taxon>organismal metagenomes</taxon>
    </lineage>
</organism>
<dbReference type="EMBL" id="MN739978">
    <property type="protein sequence ID" value="QHT81155.1"/>
    <property type="molecule type" value="Genomic_DNA"/>
</dbReference>
<reference evidence="1" key="1">
    <citation type="journal article" date="2020" name="Nature">
        <title>Giant virus diversity and host interactions through global metagenomics.</title>
        <authorList>
            <person name="Schulz F."/>
            <person name="Roux S."/>
            <person name="Paez-Espino D."/>
            <person name="Jungbluth S."/>
            <person name="Walsh D.A."/>
            <person name="Denef V.J."/>
            <person name="McMahon K.D."/>
            <person name="Konstantinidis K.T."/>
            <person name="Eloe-Fadrosh E.A."/>
            <person name="Kyrpides N.C."/>
            <person name="Woyke T."/>
        </authorList>
    </citation>
    <scope>NUCLEOTIDE SEQUENCE</scope>
    <source>
        <strain evidence="1">GVMAG-M-3300023184-135</strain>
    </source>
</reference>